<dbReference type="EMBL" id="QKNY01000004">
    <property type="protein sequence ID" value="RJX44587.1"/>
    <property type="molecule type" value="Genomic_DNA"/>
</dbReference>
<comment type="caution">
    <text evidence="9">The sequence shown here is derived from an EMBL/GenBank/DDBJ whole genome shotgun (WGS) entry which is preliminary data.</text>
</comment>
<dbReference type="PRINTS" id="PR00377">
    <property type="entry name" value="IMPHPHTASES"/>
</dbReference>
<dbReference type="Proteomes" id="UP000276588">
    <property type="component" value="Unassembled WGS sequence"/>
</dbReference>
<comment type="similarity">
    <text evidence="7">Belongs to the inositol monophosphatase superfamily. FBPase class 4 family.</text>
</comment>
<keyword evidence="5 8" id="KW-0460">Magnesium</keyword>
<dbReference type="Gene3D" id="3.30.540.10">
    <property type="entry name" value="Fructose-1,6-Bisphosphatase, subunit A, domain 1"/>
    <property type="match status" value="1"/>
</dbReference>
<evidence type="ECO:0000313" key="10">
    <source>
        <dbReference type="Proteomes" id="UP000276588"/>
    </source>
</evidence>
<dbReference type="Gene3D" id="3.40.190.80">
    <property type="match status" value="1"/>
</dbReference>
<keyword evidence="10" id="KW-1185">Reference proteome</keyword>
<feature type="binding site" evidence="8">
    <location>
        <position position="87"/>
    </location>
    <ligand>
        <name>Mg(2+)</name>
        <dbReference type="ChEBI" id="CHEBI:18420"/>
        <label>1</label>
        <note>catalytic</note>
    </ligand>
</feature>
<name>A0A3A6PZ60_9EURY</name>
<dbReference type="GO" id="GO:0006020">
    <property type="term" value="P:inositol metabolic process"/>
    <property type="evidence" value="ECO:0007669"/>
    <property type="project" value="TreeGrafter"/>
</dbReference>
<organism evidence="9 10">
    <name type="scientific">Halonotius aquaticus</name>
    <dbReference type="NCBI Taxonomy" id="2216978"/>
    <lineage>
        <taxon>Archaea</taxon>
        <taxon>Methanobacteriati</taxon>
        <taxon>Methanobacteriota</taxon>
        <taxon>Stenosarchaea group</taxon>
        <taxon>Halobacteria</taxon>
        <taxon>Halobacteriales</taxon>
        <taxon>Haloferacaceae</taxon>
        <taxon>Halonotius</taxon>
    </lineage>
</organism>
<evidence type="ECO:0000256" key="2">
    <source>
        <dbReference type="ARBA" id="ARBA00013093"/>
    </source>
</evidence>
<evidence type="ECO:0000313" key="9">
    <source>
        <dbReference type="EMBL" id="RJX44587.1"/>
    </source>
</evidence>
<sequence length="273" mass="29299">MEHATDDLTAVAAEAVKAGGQYLQEVFRNGRVDGEFSSIDVKAAADRESETRIQAVIDDHYPDHAFHGEEAGRIGDSDYRWVVDPLDGTNNFASGYPKFATAVAVLYEETPVATAIYEPLTEDLYLADRDVGATLNGEPLSATTSLPLEHGTVALVVGLSVVTDPDGLTQIRALEAALREECKRVVTTWAPCVDWGLLARGSIEGLVCVQPDIYEQHAGSLLAAESGVVADDTVSEDGRYVGSPDREVTAVVREVVNDVLTLEDDTTNDQCST</sequence>
<accession>A0A3A6PZ60</accession>
<dbReference type="InterPro" id="IPR020583">
    <property type="entry name" value="Inositol_monoP_metal-BS"/>
</dbReference>
<dbReference type="GO" id="GO:0008934">
    <property type="term" value="F:inositol monophosphate 1-phosphatase activity"/>
    <property type="evidence" value="ECO:0007669"/>
    <property type="project" value="TreeGrafter"/>
</dbReference>
<evidence type="ECO:0000256" key="3">
    <source>
        <dbReference type="ARBA" id="ARBA00022723"/>
    </source>
</evidence>
<evidence type="ECO:0000256" key="7">
    <source>
        <dbReference type="ARBA" id="ARBA00038103"/>
    </source>
</evidence>
<dbReference type="EC" id="3.1.3.11" evidence="2"/>
<protein>
    <recommendedName>
        <fullName evidence="2">fructose-bisphosphatase</fullName>
        <ecNumber evidence="2">3.1.3.11</ecNumber>
    </recommendedName>
</protein>
<evidence type="ECO:0000256" key="5">
    <source>
        <dbReference type="ARBA" id="ARBA00022842"/>
    </source>
</evidence>
<feature type="binding site" evidence="8">
    <location>
        <position position="86"/>
    </location>
    <ligand>
        <name>Mg(2+)</name>
        <dbReference type="ChEBI" id="CHEBI:18420"/>
        <label>1</label>
        <note>catalytic</note>
    </ligand>
</feature>
<gene>
    <name evidence="9" type="ORF">DM826_02955</name>
</gene>
<feature type="binding site" evidence="8">
    <location>
        <position position="84"/>
    </location>
    <ligand>
        <name>Mg(2+)</name>
        <dbReference type="ChEBI" id="CHEBI:18420"/>
        <label>1</label>
        <note>catalytic</note>
    </ligand>
</feature>
<dbReference type="AlphaFoldDB" id="A0A3A6PZ60"/>
<dbReference type="PANTHER" id="PTHR20854">
    <property type="entry name" value="INOSITOL MONOPHOSPHATASE"/>
    <property type="match status" value="1"/>
</dbReference>
<evidence type="ECO:0000256" key="8">
    <source>
        <dbReference type="PIRSR" id="PIRSR600760-2"/>
    </source>
</evidence>
<keyword evidence="4" id="KW-0378">Hydrolase</keyword>
<dbReference type="RefSeq" id="WP_120101280.1">
    <property type="nucleotide sequence ID" value="NZ_QKNY01000004.1"/>
</dbReference>
<dbReference type="GO" id="GO:0042132">
    <property type="term" value="F:fructose 1,6-bisphosphate 1-phosphatase activity"/>
    <property type="evidence" value="ECO:0007669"/>
    <property type="project" value="UniProtKB-EC"/>
</dbReference>
<dbReference type="Pfam" id="PF00459">
    <property type="entry name" value="Inositol_P"/>
    <property type="match status" value="1"/>
</dbReference>
<keyword evidence="6" id="KW-0119">Carbohydrate metabolism</keyword>
<dbReference type="SUPFAM" id="SSF56655">
    <property type="entry name" value="Carbohydrate phosphatase"/>
    <property type="match status" value="1"/>
</dbReference>
<comment type="catalytic activity">
    <reaction evidence="1">
        <text>beta-D-fructose 1,6-bisphosphate + H2O = beta-D-fructose 6-phosphate + phosphate</text>
        <dbReference type="Rhea" id="RHEA:11064"/>
        <dbReference type="ChEBI" id="CHEBI:15377"/>
        <dbReference type="ChEBI" id="CHEBI:32966"/>
        <dbReference type="ChEBI" id="CHEBI:43474"/>
        <dbReference type="ChEBI" id="CHEBI:57634"/>
        <dbReference type="EC" id="3.1.3.11"/>
    </reaction>
</comment>
<reference evidence="9 10" key="1">
    <citation type="submission" date="2018-06" db="EMBL/GenBank/DDBJ databases">
        <title>Halonotius sp. F13-13 a new haloarchaeeon isolated from a solar saltern from Isla Cristina, Huelva, Spain.</title>
        <authorList>
            <person name="Duran-Viseras A."/>
            <person name="Sanchez-Porro C."/>
            <person name="Ventosa A."/>
        </authorList>
    </citation>
    <scope>NUCLEOTIDE SEQUENCE [LARGE SCALE GENOMIC DNA]</scope>
    <source>
        <strain evidence="9 10">F13-13</strain>
    </source>
</reference>
<evidence type="ECO:0000256" key="1">
    <source>
        <dbReference type="ARBA" id="ARBA00001273"/>
    </source>
</evidence>
<dbReference type="PROSITE" id="PS00629">
    <property type="entry name" value="IMP_1"/>
    <property type="match status" value="1"/>
</dbReference>
<dbReference type="OrthoDB" id="58111at2157"/>
<evidence type="ECO:0000256" key="6">
    <source>
        <dbReference type="ARBA" id="ARBA00023277"/>
    </source>
</evidence>
<dbReference type="GO" id="GO:0046872">
    <property type="term" value="F:metal ion binding"/>
    <property type="evidence" value="ECO:0007669"/>
    <property type="project" value="UniProtKB-KW"/>
</dbReference>
<keyword evidence="3 8" id="KW-0479">Metal-binding</keyword>
<evidence type="ECO:0000256" key="4">
    <source>
        <dbReference type="ARBA" id="ARBA00022801"/>
    </source>
</evidence>
<feature type="binding site" evidence="8">
    <location>
        <position position="69"/>
    </location>
    <ligand>
        <name>Mg(2+)</name>
        <dbReference type="ChEBI" id="CHEBI:18420"/>
        <label>1</label>
        <note>catalytic</note>
    </ligand>
</feature>
<dbReference type="GO" id="GO:0007165">
    <property type="term" value="P:signal transduction"/>
    <property type="evidence" value="ECO:0007669"/>
    <property type="project" value="TreeGrafter"/>
</dbReference>
<dbReference type="PANTHER" id="PTHR20854:SF4">
    <property type="entry name" value="INOSITOL-1-MONOPHOSPHATASE-RELATED"/>
    <property type="match status" value="1"/>
</dbReference>
<comment type="cofactor">
    <cofactor evidence="8">
        <name>Mg(2+)</name>
        <dbReference type="ChEBI" id="CHEBI:18420"/>
    </cofactor>
</comment>
<dbReference type="InterPro" id="IPR000760">
    <property type="entry name" value="Inositol_monophosphatase-like"/>
</dbReference>
<proteinExistence type="inferred from homology"/>